<dbReference type="Proteomes" id="UP000634179">
    <property type="component" value="Unassembled WGS sequence"/>
</dbReference>
<comment type="caution">
    <text evidence="1">The sequence shown here is derived from an EMBL/GenBank/DDBJ whole genome shotgun (WGS) entry which is preliminary data.</text>
</comment>
<protein>
    <submittedName>
        <fullName evidence="1">Uncharacterized protein</fullName>
    </submittedName>
</protein>
<proteinExistence type="predicted"/>
<name>A0AA40Y8R1_STEMA</name>
<dbReference type="RefSeq" id="WP_049404848.1">
    <property type="nucleotide sequence ID" value="NZ_JANKBX010000002.1"/>
</dbReference>
<organism evidence="1 2">
    <name type="scientific">Stenotrophomonas maltophilia</name>
    <name type="common">Pseudomonas maltophilia</name>
    <name type="synonym">Xanthomonas maltophilia</name>
    <dbReference type="NCBI Taxonomy" id="40324"/>
    <lineage>
        <taxon>Bacteria</taxon>
        <taxon>Pseudomonadati</taxon>
        <taxon>Pseudomonadota</taxon>
        <taxon>Gammaproteobacteria</taxon>
        <taxon>Lysobacterales</taxon>
        <taxon>Lysobacteraceae</taxon>
        <taxon>Stenotrophomonas</taxon>
        <taxon>Stenotrophomonas maltophilia group</taxon>
    </lineage>
</organism>
<dbReference type="AlphaFoldDB" id="A0AA40Y8R1"/>
<sequence length="232" mass="24910">MTADKTPATLATAKHGGCVQLATSERERFEAWHCEKFKTSWQTGAPTRDMHNGVYAENYGPAEQQARWELWQAAWKSALSAQPSPGGQDVLATVEELAELNRACAALDPDYKGPTDAAVQVLIAALAARQPVGEPVAWMTHHDEPMLYPTFAEAAAYCEDDEPPIPLYAAQLAQPVDLGPVRSALQAAAALCDCCASVDGYSRSELNAFGQNMRSQFTDALALIDSQALGNG</sequence>
<accession>A0AA40Y8R1</accession>
<reference evidence="1" key="1">
    <citation type="submission" date="2020-11" db="EMBL/GenBank/DDBJ databases">
        <title>Enhanced detection system for hospital associated transmission using whole genome sequencing surveillance.</title>
        <authorList>
            <person name="Harrison L.H."/>
            <person name="Van Tyne D."/>
            <person name="Marsh J.W."/>
            <person name="Griffith M.P."/>
            <person name="Snyder D.J."/>
            <person name="Cooper V.S."/>
            <person name="Mustapha M."/>
        </authorList>
    </citation>
    <scope>NUCLEOTIDE SEQUENCE</scope>
    <source>
        <strain evidence="1">STEN00053</strain>
    </source>
</reference>
<evidence type="ECO:0000313" key="2">
    <source>
        <dbReference type="Proteomes" id="UP000634179"/>
    </source>
</evidence>
<dbReference type="EMBL" id="JADUOV010000007">
    <property type="protein sequence ID" value="MBH1790498.1"/>
    <property type="molecule type" value="Genomic_DNA"/>
</dbReference>
<evidence type="ECO:0000313" key="1">
    <source>
        <dbReference type="EMBL" id="MBH1790498.1"/>
    </source>
</evidence>
<gene>
    <name evidence="1" type="ORF">I5V89_11505</name>
</gene>